<dbReference type="Pfam" id="PF13243">
    <property type="entry name" value="SQHop_cyclase_C"/>
    <property type="match status" value="1"/>
</dbReference>
<proteinExistence type="predicted"/>
<evidence type="ECO:0000313" key="2">
    <source>
        <dbReference type="EMBL" id="ATL69215.1"/>
    </source>
</evidence>
<dbReference type="KEGG" id="ntp:CRH09_26605"/>
<protein>
    <recommendedName>
        <fullName evidence="1">Squalene cyclase C-terminal domain-containing protein</fullName>
    </recommendedName>
</protein>
<reference evidence="2 3" key="1">
    <citation type="submission" date="2017-10" db="EMBL/GenBank/DDBJ databases">
        <title>Comparative genomics between pathogenic Norcardia.</title>
        <authorList>
            <person name="Zeng L."/>
        </authorList>
    </citation>
    <scope>NUCLEOTIDE SEQUENCE [LARGE SCALE GENOMIC DNA]</scope>
    <source>
        <strain evidence="2 3">NC_YFY_NT001</strain>
    </source>
</reference>
<feature type="domain" description="Squalene cyclase C-terminal" evidence="1">
    <location>
        <begin position="366"/>
        <end position="487"/>
    </location>
</feature>
<dbReference type="Gene3D" id="1.50.10.20">
    <property type="match status" value="2"/>
</dbReference>
<dbReference type="UniPathway" id="UPA00337"/>
<sequence>MKSTNTEQQSGSALVQYTRNPNYIEIQVARMRLAAYLAARIDESGPVHNICLSRVLESALLLALLRKVDMYPTVQSGLLRYLSKAHPVHPIDNIIIAAALNRDGPTLATRPNIQLDMSLGPVKSRKHTLATTVLALLDAIPDNFARYRPPNYRGYARWTELALCASKILDCHARHQTADTAVSDRRFLLHQLRHGSLRPVWEGNLFAHLIALHALYELQPRDPFLHKQIQIIVQTRNSDGGIPFIDSQSIFLTALTGIELAHAGASHSLLQTVAAYIAHHQSAGGGWPYTDRVIQTDVDTTNRCLEFLRKGQSRRYATNIIEGENYLTSIVRPDGGFPTYDRRHSADLDMTAGSIIAFAPARARFSRLISKAIEYLVTAQHIDGTFDRSWTLSESSLIARVLAALHTVPRSAPTNRAIAASLSRLRSTRNIDGGWGHSPGEPSDVTSTAHALTALTSFGASIDLSKSIVYLLNHQRIDGSYLDRADQVGPRPYPYHFPIYTCAIVLQSLNRLADGFNITDRIRLPSSYYG</sequence>
<evidence type="ECO:0000259" key="1">
    <source>
        <dbReference type="Pfam" id="PF13243"/>
    </source>
</evidence>
<dbReference type="InterPro" id="IPR032696">
    <property type="entry name" value="SQ_cyclase_C"/>
</dbReference>
<evidence type="ECO:0000313" key="3">
    <source>
        <dbReference type="Proteomes" id="UP000221961"/>
    </source>
</evidence>
<organism evidence="2 3">
    <name type="scientific">Nocardia terpenica</name>
    <dbReference type="NCBI Taxonomy" id="455432"/>
    <lineage>
        <taxon>Bacteria</taxon>
        <taxon>Bacillati</taxon>
        <taxon>Actinomycetota</taxon>
        <taxon>Actinomycetes</taxon>
        <taxon>Mycobacteriales</taxon>
        <taxon>Nocardiaceae</taxon>
        <taxon>Nocardia</taxon>
    </lineage>
</organism>
<dbReference type="GeneID" id="88360894"/>
<dbReference type="SUPFAM" id="SSF48239">
    <property type="entry name" value="Terpenoid cyclases/Protein prenyltransferases"/>
    <property type="match status" value="2"/>
</dbReference>
<dbReference type="AlphaFoldDB" id="A0A291RPG6"/>
<accession>A0A291RPG6</accession>
<dbReference type="Proteomes" id="UP000221961">
    <property type="component" value="Chromosome"/>
</dbReference>
<gene>
    <name evidence="2" type="ORF">CRH09_26605</name>
</gene>
<dbReference type="InterPro" id="IPR008930">
    <property type="entry name" value="Terpenoid_cyclase/PrenylTrfase"/>
</dbReference>
<dbReference type="EMBL" id="CP023778">
    <property type="protein sequence ID" value="ATL69215.1"/>
    <property type="molecule type" value="Genomic_DNA"/>
</dbReference>
<dbReference type="RefSeq" id="WP_098696250.1">
    <property type="nucleotide sequence ID" value="NZ_CP023778.1"/>
</dbReference>
<name>A0A291RPG6_9NOCA</name>